<sequence>MWSWRIMDRAPRDGRWIIAINRREPDRRAVIRWDPRSSSDSEPWRVASCDHGYASDAFTDWMPFPPWPAQGEHADAGQSEIQAALGGETVPTGL</sequence>
<evidence type="ECO:0000313" key="2">
    <source>
        <dbReference type="Proteomes" id="UP000233769"/>
    </source>
</evidence>
<dbReference type="RefSeq" id="WP_012252872.1">
    <property type="nucleotide sequence ID" value="NZ_BJVP01000018.1"/>
</dbReference>
<evidence type="ECO:0000313" key="1">
    <source>
        <dbReference type="EMBL" id="SOR31492.1"/>
    </source>
</evidence>
<dbReference type="GeneID" id="72988848"/>
<name>A0A2N9AW03_METEX</name>
<reference evidence="2" key="1">
    <citation type="submission" date="2017-10" db="EMBL/GenBank/DDBJ databases">
        <authorList>
            <person name="Regsiter A."/>
            <person name="William W."/>
        </authorList>
    </citation>
    <scope>NUCLEOTIDE SEQUENCE [LARGE SCALE GENOMIC DNA]</scope>
</reference>
<protein>
    <submittedName>
        <fullName evidence="1">Uncharacterized protein</fullName>
    </submittedName>
</protein>
<dbReference type="OMA" id="RWDPRNS"/>
<accession>A0A2N9AW03</accession>
<proteinExistence type="predicted"/>
<gene>
    <name evidence="1" type="ORF">TK0001_4907</name>
</gene>
<organism evidence="1 2">
    <name type="scientific">Methylorubrum extorquens</name>
    <name type="common">Methylobacterium dichloromethanicum</name>
    <name type="synonym">Methylobacterium extorquens</name>
    <dbReference type="NCBI Taxonomy" id="408"/>
    <lineage>
        <taxon>Bacteria</taxon>
        <taxon>Pseudomonadati</taxon>
        <taxon>Pseudomonadota</taxon>
        <taxon>Alphaproteobacteria</taxon>
        <taxon>Hyphomicrobiales</taxon>
        <taxon>Methylobacteriaceae</taxon>
        <taxon>Methylorubrum</taxon>
    </lineage>
</organism>
<dbReference type="Proteomes" id="UP000233769">
    <property type="component" value="Chromosome tk0001"/>
</dbReference>
<dbReference type="AlphaFoldDB" id="A0A2N9AW03"/>
<dbReference type="EMBL" id="LT962688">
    <property type="protein sequence ID" value="SOR31492.1"/>
    <property type="molecule type" value="Genomic_DNA"/>
</dbReference>